<proteinExistence type="predicted"/>
<protein>
    <submittedName>
        <fullName evidence="2">Uncharacterized protein</fullName>
    </submittedName>
</protein>
<dbReference type="AlphaFoldDB" id="A0A4Y7PL39"/>
<keyword evidence="3" id="KW-1185">Reference proteome</keyword>
<sequence>MGNKRAKTLTKEAVELASYEPTSRENAPRRAKSKVQNDRRKENPKRREKYSVDWYSAERDTHTPASTGNLYNPRTLTAHAANLTRHKNTASENARGSTPHIDYVKPYEIFISPQYPGPRRALSRVIRLRTGVRSIHQDWIRESLENRQNRTQNGTTQNRFQLSVTFANN</sequence>
<evidence type="ECO:0000313" key="2">
    <source>
        <dbReference type="EMBL" id="TDL15160.1"/>
    </source>
</evidence>
<reference evidence="2 3" key="1">
    <citation type="submission" date="2018-06" db="EMBL/GenBank/DDBJ databases">
        <title>A transcriptomic atlas of mushroom development highlights an independent origin of complex multicellularity.</title>
        <authorList>
            <consortium name="DOE Joint Genome Institute"/>
            <person name="Krizsan K."/>
            <person name="Almasi E."/>
            <person name="Merenyi Z."/>
            <person name="Sahu N."/>
            <person name="Viragh M."/>
            <person name="Koszo T."/>
            <person name="Mondo S."/>
            <person name="Kiss B."/>
            <person name="Balint B."/>
            <person name="Kues U."/>
            <person name="Barry K."/>
            <person name="Hegedus J.C."/>
            <person name="Henrissat B."/>
            <person name="Johnson J."/>
            <person name="Lipzen A."/>
            <person name="Ohm R."/>
            <person name="Nagy I."/>
            <person name="Pangilinan J."/>
            <person name="Yan J."/>
            <person name="Xiong Y."/>
            <person name="Grigoriev I.V."/>
            <person name="Hibbett D.S."/>
            <person name="Nagy L.G."/>
        </authorList>
    </citation>
    <scope>NUCLEOTIDE SEQUENCE [LARGE SCALE GENOMIC DNA]</scope>
    <source>
        <strain evidence="2 3">SZMC22713</strain>
    </source>
</reference>
<dbReference type="VEuPathDB" id="FungiDB:BD410DRAFT_809139"/>
<feature type="region of interest" description="Disordered" evidence="1">
    <location>
        <begin position="1"/>
        <end position="51"/>
    </location>
</feature>
<organism evidence="2 3">
    <name type="scientific">Rickenella mellea</name>
    <dbReference type="NCBI Taxonomy" id="50990"/>
    <lineage>
        <taxon>Eukaryota</taxon>
        <taxon>Fungi</taxon>
        <taxon>Dikarya</taxon>
        <taxon>Basidiomycota</taxon>
        <taxon>Agaricomycotina</taxon>
        <taxon>Agaricomycetes</taxon>
        <taxon>Hymenochaetales</taxon>
        <taxon>Rickenellaceae</taxon>
        <taxon>Rickenella</taxon>
    </lineage>
</organism>
<accession>A0A4Y7PL39</accession>
<name>A0A4Y7PL39_9AGAM</name>
<gene>
    <name evidence="2" type="ORF">BD410DRAFT_809139</name>
</gene>
<dbReference type="EMBL" id="ML170287">
    <property type="protein sequence ID" value="TDL15160.1"/>
    <property type="molecule type" value="Genomic_DNA"/>
</dbReference>
<evidence type="ECO:0000313" key="3">
    <source>
        <dbReference type="Proteomes" id="UP000294933"/>
    </source>
</evidence>
<evidence type="ECO:0000256" key="1">
    <source>
        <dbReference type="SAM" id="MobiDB-lite"/>
    </source>
</evidence>
<dbReference type="Proteomes" id="UP000294933">
    <property type="component" value="Unassembled WGS sequence"/>
</dbReference>